<proteinExistence type="predicted"/>
<keyword evidence="2" id="KW-1185">Reference proteome</keyword>
<accession>A0A6B0TVV6</accession>
<evidence type="ECO:0000313" key="2">
    <source>
        <dbReference type="Proteomes" id="UP000436016"/>
    </source>
</evidence>
<dbReference type="Proteomes" id="UP000436016">
    <property type="component" value="Unassembled WGS sequence"/>
</dbReference>
<dbReference type="AlphaFoldDB" id="A0A6B0TVV6"/>
<name>A0A6B0TVV6_9RHOB</name>
<protein>
    <submittedName>
        <fullName evidence="1">Uncharacterized protein</fullName>
    </submittedName>
</protein>
<dbReference type="RefSeq" id="WP_160853769.1">
    <property type="nucleotide sequence ID" value="NZ_WUWG01000003.1"/>
</dbReference>
<reference evidence="1 2" key="1">
    <citation type="submission" date="2019-12" db="EMBL/GenBank/DDBJ databases">
        <title>Strain KN286 was isolated from seawater, which was collected from Caroline Seamount in the tropical western Pacific.</title>
        <authorList>
            <person name="Wang Q."/>
        </authorList>
    </citation>
    <scope>NUCLEOTIDE SEQUENCE [LARGE SCALE GENOMIC DNA]</scope>
    <source>
        <strain evidence="1 2">KN286</strain>
    </source>
</reference>
<evidence type="ECO:0000313" key="1">
    <source>
        <dbReference type="EMBL" id="MXU65362.1"/>
    </source>
</evidence>
<dbReference type="EMBL" id="WUWG01000003">
    <property type="protein sequence ID" value="MXU65362.1"/>
    <property type="molecule type" value="Genomic_DNA"/>
</dbReference>
<sequence length="112" mass="12228">MTDLTPDWDFELQQAQTAATLHQLRSEADFPQDARVTLDLTFVPGAGADLEAATRALGMFGYAATPSEDGGFSVAVEDVALAVDEIWLHEERTSRIALARGFTPDGWGFWEP</sequence>
<comment type="caution">
    <text evidence="1">The sequence shown here is derived from an EMBL/GenBank/DDBJ whole genome shotgun (WGS) entry which is preliminary data.</text>
</comment>
<organism evidence="1 2">
    <name type="scientific">Oceanomicrobium pacificus</name>
    <dbReference type="NCBI Taxonomy" id="2692916"/>
    <lineage>
        <taxon>Bacteria</taxon>
        <taxon>Pseudomonadati</taxon>
        <taxon>Pseudomonadota</taxon>
        <taxon>Alphaproteobacteria</taxon>
        <taxon>Rhodobacterales</taxon>
        <taxon>Paracoccaceae</taxon>
        <taxon>Oceanomicrobium</taxon>
    </lineage>
</organism>
<gene>
    <name evidence="1" type="ORF">GSH16_07870</name>
</gene>